<evidence type="ECO:0000256" key="3">
    <source>
        <dbReference type="PROSITE-ProRule" id="PRU00023"/>
    </source>
</evidence>
<proteinExistence type="predicted"/>
<keyword evidence="1" id="KW-0677">Repeat</keyword>
<dbReference type="PROSITE" id="PS50088">
    <property type="entry name" value="ANK_REPEAT"/>
    <property type="match status" value="5"/>
</dbReference>
<dbReference type="EMBL" id="GEZM01062850">
    <property type="protein sequence ID" value="JAV69458.1"/>
    <property type="molecule type" value="Transcribed_RNA"/>
</dbReference>
<dbReference type="SUPFAM" id="SSF48403">
    <property type="entry name" value="Ankyrin repeat"/>
    <property type="match status" value="1"/>
</dbReference>
<evidence type="ECO:0000256" key="4">
    <source>
        <dbReference type="SAM" id="SignalP"/>
    </source>
</evidence>
<dbReference type="PROSITE" id="PS50297">
    <property type="entry name" value="ANK_REP_REGION"/>
    <property type="match status" value="5"/>
</dbReference>
<dbReference type="Gene3D" id="1.25.40.20">
    <property type="entry name" value="Ankyrin repeat-containing domain"/>
    <property type="match status" value="4"/>
</dbReference>
<feature type="repeat" description="ANK" evidence="3">
    <location>
        <begin position="146"/>
        <end position="178"/>
    </location>
</feature>
<dbReference type="Pfam" id="PF00023">
    <property type="entry name" value="Ank"/>
    <property type="match status" value="2"/>
</dbReference>
<protein>
    <submittedName>
        <fullName evidence="5">Uncharacterized protein</fullName>
    </submittedName>
</protein>
<evidence type="ECO:0000256" key="1">
    <source>
        <dbReference type="ARBA" id="ARBA00022737"/>
    </source>
</evidence>
<dbReference type="SMART" id="SM00248">
    <property type="entry name" value="ANK"/>
    <property type="match status" value="6"/>
</dbReference>
<feature type="chain" id="PRO_5013163759" evidence="4">
    <location>
        <begin position="24"/>
        <end position="256"/>
    </location>
</feature>
<dbReference type="PANTHER" id="PTHR24198">
    <property type="entry name" value="ANKYRIN REPEAT AND PROTEIN KINASE DOMAIN-CONTAINING PROTEIN"/>
    <property type="match status" value="1"/>
</dbReference>
<feature type="signal peptide" evidence="4">
    <location>
        <begin position="1"/>
        <end position="23"/>
    </location>
</feature>
<keyword evidence="4" id="KW-0732">Signal</keyword>
<accession>A0A1Y1L9B4</accession>
<feature type="repeat" description="ANK" evidence="3">
    <location>
        <begin position="179"/>
        <end position="211"/>
    </location>
</feature>
<evidence type="ECO:0000256" key="2">
    <source>
        <dbReference type="ARBA" id="ARBA00023043"/>
    </source>
</evidence>
<dbReference type="PANTHER" id="PTHR24198:SF165">
    <property type="entry name" value="ANKYRIN REPEAT-CONTAINING PROTEIN-RELATED"/>
    <property type="match status" value="1"/>
</dbReference>
<dbReference type="InterPro" id="IPR002110">
    <property type="entry name" value="Ankyrin_rpt"/>
</dbReference>
<reference evidence="5" key="1">
    <citation type="journal article" date="2016" name="Sci. Rep.">
        <title>Molecular characterization of firefly nuptial gifts: a multi-omics approach sheds light on postcopulatory sexual selection.</title>
        <authorList>
            <person name="Al-Wathiqui N."/>
            <person name="Fallon T.R."/>
            <person name="South A."/>
            <person name="Weng J.K."/>
            <person name="Lewis S.M."/>
        </authorList>
    </citation>
    <scope>NUCLEOTIDE SEQUENCE</scope>
</reference>
<keyword evidence="2 3" id="KW-0040">ANK repeat</keyword>
<evidence type="ECO:0000313" key="5">
    <source>
        <dbReference type="EMBL" id="JAV69458.1"/>
    </source>
</evidence>
<dbReference type="Pfam" id="PF12796">
    <property type="entry name" value="Ank_2"/>
    <property type="match status" value="1"/>
</dbReference>
<feature type="repeat" description="ANK" evidence="3">
    <location>
        <begin position="79"/>
        <end position="112"/>
    </location>
</feature>
<organism evidence="5">
    <name type="scientific">Photinus pyralis</name>
    <name type="common">Common eastern firefly</name>
    <name type="synonym">Lampyris pyralis</name>
    <dbReference type="NCBI Taxonomy" id="7054"/>
    <lineage>
        <taxon>Eukaryota</taxon>
        <taxon>Metazoa</taxon>
        <taxon>Ecdysozoa</taxon>
        <taxon>Arthropoda</taxon>
        <taxon>Hexapoda</taxon>
        <taxon>Insecta</taxon>
        <taxon>Pterygota</taxon>
        <taxon>Neoptera</taxon>
        <taxon>Endopterygota</taxon>
        <taxon>Coleoptera</taxon>
        <taxon>Polyphaga</taxon>
        <taxon>Elateriformia</taxon>
        <taxon>Elateroidea</taxon>
        <taxon>Lampyridae</taxon>
        <taxon>Lampyrinae</taxon>
        <taxon>Photinus</taxon>
    </lineage>
</organism>
<sequence>MRRVIVAAVVLFSFCILESETAAVDNANEREVCKETVEVVKSANELGDTALHSSSRFGFVNVTSRLIENGANVNAQNSEGNAPIHLASLYNNNSDTVDVLIAGGASVTILNNEGNSPLMLSAMNDKYHVASTLIKNGAPVDYARNDGATALHIASIKLHAKTVEVLLLKGANVNSINVEGDTPLHVAIAVHGKEIVNLLLGPDAYNKLVNMECAPLDSSDLKKNIDVIRLLIAKGANVFAVNKKGQTPLHLLSKNN</sequence>
<feature type="repeat" description="ANK" evidence="3">
    <location>
        <begin position="113"/>
        <end position="145"/>
    </location>
</feature>
<feature type="repeat" description="ANK" evidence="3">
    <location>
        <begin position="46"/>
        <end position="78"/>
    </location>
</feature>
<dbReference type="InterPro" id="IPR036770">
    <property type="entry name" value="Ankyrin_rpt-contain_sf"/>
</dbReference>
<dbReference type="AlphaFoldDB" id="A0A1Y1L9B4"/>
<name>A0A1Y1L9B4_PHOPY</name>